<reference evidence="13" key="3">
    <citation type="submission" date="2025-09" db="UniProtKB">
        <authorList>
            <consortium name="Ensembl"/>
        </authorList>
    </citation>
    <scope>IDENTIFICATION</scope>
</reference>
<evidence type="ECO:0000313" key="13">
    <source>
        <dbReference type="Ensembl" id="ENSMICP00000034254.1"/>
    </source>
</evidence>
<dbReference type="GO" id="GO:0015031">
    <property type="term" value="P:protein transport"/>
    <property type="evidence" value="ECO:0007669"/>
    <property type="project" value="UniProtKB-KW"/>
</dbReference>
<evidence type="ECO:0000256" key="7">
    <source>
        <dbReference type="ARBA" id="ARBA00023015"/>
    </source>
</evidence>
<evidence type="ECO:0000256" key="2">
    <source>
        <dbReference type="ARBA" id="ARBA00022448"/>
    </source>
</evidence>
<proteinExistence type="inferred from homology"/>
<keyword evidence="8 12" id="KW-0010">Activator</keyword>
<reference evidence="13" key="2">
    <citation type="submission" date="2025-08" db="UniProtKB">
        <authorList>
            <consortium name="Ensembl"/>
        </authorList>
    </citation>
    <scope>IDENTIFICATION</scope>
</reference>
<dbReference type="FunFam" id="1.10.246.140:FF:000001">
    <property type="entry name" value="Transcription and mRNA export factor ENY2"/>
    <property type="match status" value="1"/>
</dbReference>
<comment type="subunit">
    <text evidence="12">Component of the nuclear pore complex (NPC)-associated TREX-2 complex (transcription and export complex 2), composed of at least ENY2, GANP, PCID2, DSS1, and either centrin CETN2 or CETN3. TREX-2 contains 2 ENY2 chains. The TREX-2 complex interacts with the nucleoporin NUP153. Component of some SAGA transcription coactivator-HAT complexes, at least composed of ATXN7, ATXN7L3, ENY2, GCN5L2, SUPT3H, TAF10, TRRAP and USP22. Within the SAGA complex, ENY2, ATXN7, ATXN7L3, and USP22 form an additional subcomplex of SAGA called the DUB module (deubiquitination module). Interacts directly with ATXN7L3, GANP and with the RNA polymerase II. Interacts strongly with ATXN7L3 and ATXN7L3B.</text>
</comment>
<dbReference type="GO" id="GO:0000124">
    <property type="term" value="C:SAGA complex"/>
    <property type="evidence" value="ECO:0007669"/>
    <property type="project" value="UniProtKB-UniRule"/>
</dbReference>
<keyword evidence="14" id="KW-1185">Reference proteome</keyword>
<keyword evidence="4 12" id="KW-0156">Chromatin regulator</keyword>
<comment type="similarity">
    <text evidence="12">Belongs to the ENY2 family.</text>
</comment>
<evidence type="ECO:0000256" key="11">
    <source>
        <dbReference type="ARBA" id="ARBA00053905"/>
    </source>
</evidence>
<evidence type="ECO:0000256" key="3">
    <source>
        <dbReference type="ARBA" id="ARBA00022816"/>
    </source>
</evidence>
<reference evidence="13" key="1">
    <citation type="submission" date="2016-12" db="EMBL/GenBank/DDBJ databases">
        <title>Mouse lemur reference genome and diversity panel.</title>
        <authorList>
            <person name="Harris R."/>
            <person name="Larsen P."/>
            <person name="Liu Y."/>
            <person name="Hughes D.S."/>
            <person name="Murali S."/>
            <person name="Raveendran M."/>
            <person name="Korchina V."/>
            <person name="Wang M."/>
            <person name="Jhangiani S."/>
            <person name="Bandaranaike D."/>
            <person name="Bellair M."/>
            <person name="Blankenburg K."/>
            <person name="Chao H."/>
            <person name="Dahdouli M."/>
            <person name="Dinh H."/>
            <person name="Doddapaneni H."/>
            <person name="English A."/>
            <person name="Firestine M."/>
            <person name="Gnanaolivu R."/>
            <person name="Gross S."/>
            <person name="Hernandez B."/>
            <person name="Javaid M."/>
            <person name="Jayaseelan J."/>
            <person name="Jones J."/>
            <person name="Khan Z."/>
            <person name="Kovar C."/>
            <person name="Kurapati P."/>
            <person name="Le B."/>
            <person name="Lee S."/>
            <person name="Li M."/>
            <person name="Mathew T."/>
            <person name="Narasimhan A."/>
            <person name="Ngo D."/>
            <person name="Nguyen L."/>
            <person name="Okwuonu G."/>
            <person name="Ongeri F."/>
            <person name="Osuji N."/>
            <person name="Pu L.-L."/>
            <person name="Puazo M."/>
            <person name="Quiroz J."/>
            <person name="Raj R."/>
            <person name="Rajbhandari K."/>
            <person name="Reid J.G."/>
            <person name="Santibanez J."/>
            <person name="Sexton D."/>
            <person name="Skinner E."/>
            <person name="Vee V."/>
            <person name="Weissenberger G."/>
            <person name="Wu Y."/>
            <person name="Xin Y."/>
            <person name="Han Y."/>
            <person name="Campbell C."/>
            <person name="Brown A."/>
            <person name="Sullivan B."/>
            <person name="Shelton J."/>
            <person name="Brown S."/>
            <person name="Dudchenko O."/>
            <person name="Machol I."/>
            <person name="Durand N."/>
            <person name="Shamim M."/>
            <person name="Lieberman A."/>
            <person name="Muzny D.M."/>
            <person name="Richards S."/>
            <person name="Yoder A."/>
            <person name="Worley K.C."/>
            <person name="Rogers J."/>
            <person name="Gibbs R.A."/>
        </authorList>
    </citation>
    <scope>NUCLEOTIDE SEQUENCE [LARGE SCALE GENOMIC DNA]</scope>
</reference>
<dbReference type="Proteomes" id="UP000694394">
    <property type="component" value="Chromosome 19"/>
</dbReference>
<evidence type="ECO:0000313" key="14">
    <source>
        <dbReference type="Proteomes" id="UP000694394"/>
    </source>
</evidence>
<dbReference type="Pfam" id="PF10163">
    <property type="entry name" value="EnY2"/>
    <property type="match status" value="1"/>
</dbReference>
<comment type="function">
    <text evidence="12">Involved in mRNA export coupled transcription activation by association with both the TREX-2 and the SAGA complexes. The transcription regulatory histone acetylation (HAT) complex SAGA is a multiprotein complex that activates transcription by remodeling chromatin and mediating histone acetylation and deubiquitination. Within the SAGA complex, participates to a subcomplex that specifically deubiquitinates both histones H2A and H2B. The SAGA complex is recruited to specific gene promoters by activators such as MYC, where it is required for transcription. Required for nuclear receptor-mediated transactivation. The TREX-2 complex functions in docking export-competent ribonucleoprotein particles (mRNPs) to the nuclear entrance of the nuclear pore complex (nuclear basket). TREX-2 participates in mRNA export and accurate chromatin positioning in the nucleus by tethering genes to the nuclear periphery.</text>
</comment>
<dbReference type="GO" id="GO:0005643">
    <property type="term" value="C:nuclear pore"/>
    <property type="evidence" value="ECO:0007669"/>
    <property type="project" value="UniProtKB-UniRule"/>
</dbReference>
<dbReference type="InterPro" id="IPR038212">
    <property type="entry name" value="TF_EnY2_sf"/>
</dbReference>
<dbReference type="InterPro" id="IPR018783">
    <property type="entry name" value="TF_ENY2"/>
</dbReference>
<evidence type="ECO:0000256" key="8">
    <source>
        <dbReference type="ARBA" id="ARBA00023159"/>
    </source>
</evidence>
<keyword evidence="9 12" id="KW-0804">Transcription</keyword>
<evidence type="ECO:0000256" key="9">
    <source>
        <dbReference type="ARBA" id="ARBA00023163"/>
    </source>
</evidence>
<name>A0A8C5W6N4_MICMU</name>
<sequence>METPVVSNMNKATQMRAATNQKLIEIGEREHLKELLRANLIDCGRKDQLKAHCKEVIKEKGLEHVTVDDLVAEITPKGRALKELLQRIRAFLAQHASL</sequence>
<keyword evidence="7 12" id="KW-0805">Transcription regulation</keyword>
<dbReference type="GO" id="GO:0005654">
    <property type="term" value="C:nucleoplasm"/>
    <property type="evidence" value="ECO:0007669"/>
    <property type="project" value="UniProtKB-SubCell"/>
</dbReference>
<evidence type="ECO:0000256" key="4">
    <source>
        <dbReference type="ARBA" id="ARBA00022853"/>
    </source>
</evidence>
<evidence type="ECO:0000256" key="1">
    <source>
        <dbReference type="ARBA" id="ARBA00004642"/>
    </source>
</evidence>
<protein>
    <recommendedName>
        <fullName evidence="12">Transcription and mRNA export factor ENY2</fullName>
    </recommendedName>
    <alternativeName>
        <fullName evidence="12">Enhancer of yellow 2 transcription factor homolog</fullName>
    </alternativeName>
</protein>
<evidence type="ECO:0000256" key="5">
    <source>
        <dbReference type="ARBA" id="ARBA00022927"/>
    </source>
</evidence>
<dbReference type="GO" id="GO:0003713">
    <property type="term" value="F:transcription coactivator activity"/>
    <property type="evidence" value="ECO:0007669"/>
    <property type="project" value="UniProtKB-UniRule"/>
</dbReference>
<dbReference type="Gene3D" id="1.10.246.140">
    <property type="match status" value="1"/>
</dbReference>
<dbReference type="GeneTree" id="ENSGT00390000011748"/>
<dbReference type="GO" id="GO:0071819">
    <property type="term" value="C:DUBm complex"/>
    <property type="evidence" value="ECO:0007669"/>
    <property type="project" value="UniProtKB-UniRule"/>
</dbReference>
<dbReference type="Ensembl" id="ENSMICT00000043833.2">
    <property type="protein sequence ID" value="ENSMICP00000034254.1"/>
    <property type="gene ID" value="ENSMICG00000027742.2"/>
</dbReference>
<dbReference type="GO" id="GO:0006368">
    <property type="term" value="P:transcription elongation by RNA polymerase II"/>
    <property type="evidence" value="ECO:0007669"/>
    <property type="project" value="UniProtKB-UniRule"/>
</dbReference>
<organism evidence="13 14">
    <name type="scientific">Microcebus murinus</name>
    <name type="common">Gray mouse lemur</name>
    <name type="synonym">Lemur murinus</name>
    <dbReference type="NCBI Taxonomy" id="30608"/>
    <lineage>
        <taxon>Eukaryota</taxon>
        <taxon>Metazoa</taxon>
        <taxon>Chordata</taxon>
        <taxon>Craniata</taxon>
        <taxon>Vertebrata</taxon>
        <taxon>Euteleostomi</taxon>
        <taxon>Mammalia</taxon>
        <taxon>Eutheria</taxon>
        <taxon>Euarchontoglires</taxon>
        <taxon>Primates</taxon>
        <taxon>Strepsirrhini</taxon>
        <taxon>Lemuriformes</taxon>
        <taxon>Cheirogaleidae</taxon>
        <taxon>Microcebus</taxon>
    </lineage>
</organism>
<dbReference type="PANTHER" id="PTHR12514">
    <property type="entry name" value="ENHANCER OF YELLOW 2 TRANSCRIPTION FACTOR"/>
    <property type="match status" value="1"/>
</dbReference>
<keyword evidence="10 12" id="KW-0539">Nucleus</keyword>
<gene>
    <name evidence="12" type="primary">ENY2</name>
</gene>
<dbReference type="HAMAP" id="MF_03046">
    <property type="entry name" value="ENY2_Sus1"/>
    <property type="match status" value="1"/>
</dbReference>
<keyword evidence="3 12" id="KW-0509">mRNA transport</keyword>
<dbReference type="GO" id="GO:0006406">
    <property type="term" value="P:mRNA export from nucleus"/>
    <property type="evidence" value="ECO:0007669"/>
    <property type="project" value="UniProtKB-UniRule"/>
</dbReference>
<keyword evidence="6 12" id="KW-0811">Translocation</keyword>
<dbReference type="GO" id="GO:0070390">
    <property type="term" value="C:transcription export complex 2"/>
    <property type="evidence" value="ECO:0007669"/>
    <property type="project" value="UniProtKB-UniRule"/>
</dbReference>
<evidence type="ECO:0000256" key="12">
    <source>
        <dbReference type="HAMAP-Rule" id="MF_03046"/>
    </source>
</evidence>
<accession>A0A8C5W6N4</accession>
<keyword evidence="5 12" id="KW-0653">Protein transport</keyword>
<evidence type="ECO:0000256" key="10">
    <source>
        <dbReference type="ARBA" id="ARBA00023242"/>
    </source>
</evidence>
<dbReference type="AlphaFoldDB" id="A0A8C5W6N4"/>
<evidence type="ECO:0000256" key="6">
    <source>
        <dbReference type="ARBA" id="ARBA00023010"/>
    </source>
</evidence>
<keyword evidence="2 12" id="KW-0813">Transport</keyword>
<comment type="function">
    <text evidence="11">Involved in mRNA export coupled transcription activation by association with both the TREX-2 and the SAGA complexes. The transcription regulatory histone acetylation (HAT) complex SAGA is a multiprotein complex that activates transcription by remodeling chromatin and mediating histone acetylation and deubiquitination. Within the SAGA complex, participates in a subcomplex that specifically deubiquitinates both histones H2A and H2B. The SAGA complex is recruited to specific gene promoters by activators such as MYC, where it is required for transcription. Required for nuclear receptor-mediated transactivation. As a component of the TREX-2 complex, involved in the export of mRNAs to the cytoplasm through the nuclear pores.</text>
</comment>
<dbReference type="GO" id="GO:0006325">
    <property type="term" value="P:chromatin organization"/>
    <property type="evidence" value="ECO:0007669"/>
    <property type="project" value="UniProtKB-KW"/>
</dbReference>
<comment type="subcellular location">
    <subcellularLocation>
        <location evidence="1 12">Nucleus</location>
        <location evidence="1 12">Nucleoplasm</location>
    </subcellularLocation>
</comment>
<dbReference type="EMBL" id="ABDC03022630">
    <property type="status" value="NOT_ANNOTATED_CDS"/>
    <property type="molecule type" value="Genomic_DNA"/>
</dbReference>